<dbReference type="AlphaFoldDB" id="A0ABD1NHX3"/>
<evidence type="ECO:0000313" key="1">
    <source>
        <dbReference type="EMBL" id="KAL2347163.1"/>
    </source>
</evidence>
<comment type="caution">
    <text evidence="1">The sequence shown here is derived from an EMBL/GenBank/DDBJ whole genome shotgun (WGS) entry which is preliminary data.</text>
</comment>
<evidence type="ECO:0000313" key="2">
    <source>
        <dbReference type="Proteomes" id="UP001603857"/>
    </source>
</evidence>
<sequence length="96" mass="10867">MLAGSRLFTKEVLTAKNNYKASDQASFPSKPFLGFIFSWTCECQLQTKRCVALCVYFLSAKVRLRGMLSGSRAWKCTSSVSVNFQGELMEIYTYPK</sequence>
<dbReference type="EMBL" id="JBGMDY010000001">
    <property type="protein sequence ID" value="KAL2347163.1"/>
    <property type="molecule type" value="Genomic_DNA"/>
</dbReference>
<name>A0ABD1NHX3_9FABA</name>
<dbReference type="Proteomes" id="UP001603857">
    <property type="component" value="Unassembled WGS sequence"/>
</dbReference>
<accession>A0ABD1NHX3</accession>
<protein>
    <submittedName>
        <fullName evidence="1">Uncharacterized protein</fullName>
    </submittedName>
</protein>
<reference evidence="1 2" key="1">
    <citation type="submission" date="2024-08" db="EMBL/GenBank/DDBJ databases">
        <title>Insights into the chromosomal genome structure of Flemingia macrophylla.</title>
        <authorList>
            <person name="Ding Y."/>
            <person name="Zhao Y."/>
            <person name="Bi W."/>
            <person name="Wu M."/>
            <person name="Zhao G."/>
            <person name="Gong Y."/>
            <person name="Li W."/>
            <person name="Zhang P."/>
        </authorList>
    </citation>
    <scope>NUCLEOTIDE SEQUENCE [LARGE SCALE GENOMIC DNA]</scope>
    <source>
        <strain evidence="1">DYQJB</strain>
        <tissue evidence="1">Leaf</tissue>
    </source>
</reference>
<gene>
    <name evidence="1" type="ORF">Fmac_001163</name>
</gene>
<keyword evidence="2" id="KW-1185">Reference proteome</keyword>
<proteinExistence type="predicted"/>
<organism evidence="1 2">
    <name type="scientific">Flemingia macrophylla</name>
    <dbReference type="NCBI Taxonomy" id="520843"/>
    <lineage>
        <taxon>Eukaryota</taxon>
        <taxon>Viridiplantae</taxon>
        <taxon>Streptophyta</taxon>
        <taxon>Embryophyta</taxon>
        <taxon>Tracheophyta</taxon>
        <taxon>Spermatophyta</taxon>
        <taxon>Magnoliopsida</taxon>
        <taxon>eudicotyledons</taxon>
        <taxon>Gunneridae</taxon>
        <taxon>Pentapetalae</taxon>
        <taxon>rosids</taxon>
        <taxon>fabids</taxon>
        <taxon>Fabales</taxon>
        <taxon>Fabaceae</taxon>
        <taxon>Papilionoideae</taxon>
        <taxon>50 kb inversion clade</taxon>
        <taxon>NPAAA clade</taxon>
        <taxon>indigoferoid/millettioid clade</taxon>
        <taxon>Phaseoleae</taxon>
        <taxon>Flemingia</taxon>
    </lineage>
</organism>